<reference evidence="2" key="1">
    <citation type="submission" date="2023-06" db="EMBL/GenBank/DDBJ databases">
        <title>Genome-scale phylogeny and comparative genomics of the fungal order Sordariales.</title>
        <authorList>
            <consortium name="Lawrence Berkeley National Laboratory"/>
            <person name="Hensen N."/>
            <person name="Bonometti L."/>
            <person name="Westerberg I."/>
            <person name="Brannstrom I.O."/>
            <person name="Guillou S."/>
            <person name="Cros-Aarteil S."/>
            <person name="Calhoun S."/>
            <person name="Haridas S."/>
            <person name="Kuo A."/>
            <person name="Mondo S."/>
            <person name="Pangilinan J."/>
            <person name="Riley R."/>
            <person name="Labutti K."/>
            <person name="Andreopoulos B."/>
            <person name="Lipzen A."/>
            <person name="Chen C."/>
            <person name="Yanf M."/>
            <person name="Daum C."/>
            <person name="Ng V."/>
            <person name="Clum A."/>
            <person name="Steindorff A."/>
            <person name="Ohm R."/>
            <person name="Martin F."/>
            <person name="Silar P."/>
            <person name="Natvig D."/>
            <person name="Lalanne C."/>
            <person name="Gautier V."/>
            <person name="Ament-Velasquez S.L."/>
            <person name="Kruys A."/>
            <person name="Hutchinson M.I."/>
            <person name="Powell A.J."/>
            <person name="Barry K."/>
            <person name="Miller A.N."/>
            <person name="Grigoriev I.V."/>
            <person name="Debuchy R."/>
            <person name="Gladieux P."/>
            <person name="Thoren M.H."/>
            <person name="Johannesson H."/>
        </authorList>
    </citation>
    <scope>NUCLEOTIDE SEQUENCE</scope>
    <source>
        <strain evidence="2">8032-3</strain>
    </source>
</reference>
<comment type="caution">
    <text evidence="2">The sequence shown here is derived from an EMBL/GenBank/DDBJ whole genome shotgun (WGS) entry which is preliminary data.</text>
</comment>
<dbReference type="Gene3D" id="3.90.640.10">
    <property type="entry name" value="Actin, Chain A, domain 4"/>
    <property type="match status" value="1"/>
</dbReference>
<sequence length="439" mass="48886">MVDNFLKVVTFLLAAEDASFSSLRGPGEDLQPWIISHGNVFFKALQTISPATIASLEPYLVGKHRAASIYGLQRMDNLGLKADDTFVLCDAGGESDRRPRVLQTIASLKPHVSLVGAGGSGSGGLCGSSYLNRILDHHLRQTMRDCPPWRDRWQKWAIDRFEKYKESFTGNSKKPLRMMVEGAPQPSPQNHRRRPRNPSRRSARRYIRPVITNIKTLVRKQIDETARKGTLVKQVLLAGGFGKNPYLLKQLREMVSAEGIQVPVISNSNTAIVRGALIARLAGQLGPREGFNVSVASRPASQHYGTQCYVTFDAAKHGDGAELKERNPSGEGYRIYVNQWWVNKSEMIADGACKEFPFTYSEETIRGPNCALPCKIFTCEAVDPPKTEMRNGVSWTVVPFKVEMQVLSASLKFTIVLGDRQPQKLQPETVRFESSNDIP</sequence>
<gene>
    <name evidence="2" type="ORF">QBC33DRAFT_565611</name>
</gene>
<dbReference type="SUPFAM" id="SSF53067">
    <property type="entry name" value="Actin-like ATPase domain"/>
    <property type="match status" value="1"/>
</dbReference>
<feature type="compositionally biased region" description="Basic residues" evidence="1">
    <location>
        <begin position="190"/>
        <end position="204"/>
    </location>
</feature>
<dbReference type="RefSeq" id="XP_060287656.1">
    <property type="nucleotide sequence ID" value="XM_060430422.1"/>
</dbReference>
<dbReference type="EMBL" id="MU838998">
    <property type="protein sequence ID" value="KAK1771443.1"/>
    <property type="molecule type" value="Genomic_DNA"/>
</dbReference>
<name>A0AAJ0C796_9PEZI</name>
<keyword evidence="3" id="KW-1185">Reference proteome</keyword>
<proteinExistence type="predicted"/>
<dbReference type="PANTHER" id="PTHR14187">
    <property type="entry name" value="ALPHA KINASE/ELONGATION FACTOR 2 KINASE"/>
    <property type="match status" value="1"/>
</dbReference>
<accession>A0AAJ0C796</accession>
<dbReference type="GeneID" id="85313609"/>
<evidence type="ECO:0000313" key="3">
    <source>
        <dbReference type="Proteomes" id="UP001244011"/>
    </source>
</evidence>
<feature type="region of interest" description="Disordered" evidence="1">
    <location>
        <begin position="172"/>
        <end position="204"/>
    </location>
</feature>
<dbReference type="Proteomes" id="UP001244011">
    <property type="component" value="Unassembled WGS sequence"/>
</dbReference>
<dbReference type="PANTHER" id="PTHR14187:SF5">
    <property type="entry name" value="HEAT SHOCK 70 KDA PROTEIN 12A"/>
    <property type="match status" value="1"/>
</dbReference>
<dbReference type="CDD" id="cd10170">
    <property type="entry name" value="ASKHA_NBD_HSP70"/>
    <property type="match status" value="1"/>
</dbReference>
<organism evidence="2 3">
    <name type="scientific">Phialemonium atrogriseum</name>
    <dbReference type="NCBI Taxonomy" id="1093897"/>
    <lineage>
        <taxon>Eukaryota</taxon>
        <taxon>Fungi</taxon>
        <taxon>Dikarya</taxon>
        <taxon>Ascomycota</taxon>
        <taxon>Pezizomycotina</taxon>
        <taxon>Sordariomycetes</taxon>
        <taxon>Sordariomycetidae</taxon>
        <taxon>Cephalothecales</taxon>
        <taxon>Cephalothecaceae</taxon>
        <taxon>Phialemonium</taxon>
    </lineage>
</organism>
<protein>
    <submittedName>
        <fullName evidence="2">Uncharacterized protein</fullName>
    </submittedName>
</protein>
<evidence type="ECO:0000313" key="2">
    <source>
        <dbReference type="EMBL" id="KAK1771443.1"/>
    </source>
</evidence>
<dbReference type="Gene3D" id="3.30.420.40">
    <property type="match status" value="2"/>
</dbReference>
<dbReference type="AlphaFoldDB" id="A0AAJ0C796"/>
<evidence type="ECO:0000256" key="1">
    <source>
        <dbReference type="SAM" id="MobiDB-lite"/>
    </source>
</evidence>
<dbReference type="InterPro" id="IPR043129">
    <property type="entry name" value="ATPase_NBD"/>
</dbReference>